<dbReference type="STRING" id="91928.A0A0D2BNJ5"/>
<evidence type="ECO:0000256" key="5">
    <source>
        <dbReference type="ARBA" id="ARBA00022833"/>
    </source>
</evidence>
<dbReference type="Pfam" id="PF04082">
    <property type="entry name" value="Fungal_trans"/>
    <property type="match status" value="1"/>
</dbReference>
<dbReference type="HOGENOM" id="CLU_903251_0_0_1"/>
<evidence type="ECO:0000313" key="9">
    <source>
        <dbReference type="Proteomes" id="UP000053328"/>
    </source>
</evidence>
<dbReference type="GO" id="GO:0008270">
    <property type="term" value="F:zinc ion binding"/>
    <property type="evidence" value="ECO:0007669"/>
    <property type="project" value="UniProtKB-KW"/>
</dbReference>
<gene>
    <name evidence="8" type="ORF">PV08_01053</name>
</gene>
<evidence type="ECO:0000259" key="7">
    <source>
        <dbReference type="Pfam" id="PF04082"/>
    </source>
</evidence>
<evidence type="ECO:0000313" key="8">
    <source>
        <dbReference type="EMBL" id="KIW20478.1"/>
    </source>
</evidence>
<evidence type="ECO:0000256" key="2">
    <source>
        <dbReference type="ARBA" id="ARBA00022723"/>
    </source>
</evidence>
<dbReference type="CDD" id="cd12148">
    <property type="entry name" value="fungal_TF_MHR"/>
    <property type="match status" value="1"/>
</dbReference>
<keyword evidence="3" id="KW-0677">Repeat</keyword>
<dbReference type="Proteomes" id="UP000053328">
    <property type="component" value="Unassembled WGS sequence"/>
</dbReference>
<evidence type="ECO:0000256" key="1">
    <source>
        <dbReference type="ARBA" id="ARBA00004123"/>
    </source>
</evidence>
<dbReference type="GO" id="GO:0006351">
    <property type="term" value="P:DNA-templated transcription"/>
    <property type="evidence" value="ECO:0007669"/>
    <property type="project" value="InterPro"/>
</dbReference>
<dbReference type="VEuPathDB" id="FungiDB:PV08_01053"/>
<dbReference type="RefSeq" id="XP_016240694.1">
    <property type="nucleotide sequence ID" value="XM_016375418.1"/>
</dbReference>
<keyword evidence="5" id="KW-0862">Zinc</keyword>
<evidence type="ECO:0000256" key="4">
    <source>
        <dbReference type="ARBA" id="ARBA00022771"/>
    </source>
</evidence>
<keyword evidence="4" id="KW-0863">Zinc-finger</keyword>
<feature type="domain" description="Xylanolytic transcriptional activator regulatory" evidence="7">
    <location>
        <begin position="14"/>
        <end position="126"/>
    </location>
</feature>
<evidence type="ECO:0000256" key="6">
    <source>
        <dbReference type="ARBA" id="ARBA00023242"/>
    </source>
</evidence>
<reference evidence="8 9" key="1">
    <citation type="submission" date="2015-01" db="EMBL/GenBank/DDBJ databases">
        <title>The Genome Sequence of Exophiala spinifera CBS89968.</title>
        <authorList>
            <consortium name="The Broad Institute Genomics Platform"/>
            <person name="Cuomo C."/>
            <person name="de Hoog S."/>
            <person name="Gorbushina A."/>
            <person name="Stielow B."/>
            <person name="Teixiera M."/>
            <person name="Abouelleil A."/>
            <person name="Chapman S.B."/>
            <person name="Priest M."/>
            <person name="Young S.K."/>
            <person name="Wortman J."/>
            <person name="Nusbaum C."/>
            <person name="Birren B."/>
        </authorList>
    </citation>
    <scope>NUCLEOTIDE SEQUENCE [LARGE SCALE GENOMIC DNA]</scope>
    <source>
        <strain evidence="8 9">CBS 89968</strain>
    </source>
</reference>
<dbReference type="PANTHER" id="PTHR40626">
    <property type="entry name" value="MIP31509P"/>
    <property type="match status" value="1"/>
</dbReference>
<dbReference type="GO" id="GO:0000981">
    <property type="term" value="F:DNA-binding transcription factor activity, RNA polymerase II-specific"/>
    <property type="evidence" value="ECO:0007669"/>
    <property type="project" value="InterPro"/>
</dbReference>
<dbReference type="EMBL" id="KN847492">
    <property type="protein sequence ID" value="KIW20478.1"/>
    <property type="molecule type" value="Genomic_DNA"/>
</dbReference>
<keyword evidence="6" id="KW-0539">Nucleus</keyword>
<keyword evidence="9" id="KW-1185">Reference proteome</keyword>
<keyword evidence="2" id="KW-0479">Metal-binding</keyword>
<proteinExistence type="predicted"/>
<dbReference type="GO" id="GO:0000785">
    <property type="term" value="C:chromatin"/>
    <property type="evidence" value="ECO:0007669"/>
    <property type="project" value="TreeGrafter"/>
</dbReference>
<dbReference type="InterPro" id="IPR007219">
    <property type="entry name" value="XnlR_reg_dom"/>
</dbReference>
<protein>
    <recommendedName>
        <fullName evidence="7">Xylanolytic transcriptional activator regulatory domain-containing protein</fullName>
    </recommendedName>
</protein>
<dbReference type="GO" id="GO:0005634">
    <property type="term" value="C:nucleus"/>
    <property type="evidence" value="ECO:0007669"/>
    <property type="project" value="UniProtKB-SubCell"/>
</dbReference>
<comment type="subcellular location">
    <subcellularLocation>
        <location evidence="1">Nucleus</location>
    </subcellularLocation>
</comment>
<accession>A0A0D2BNJ5</accession>
<organism evidence="8 9">
    <name type="scientific">Exophiala spinifera</name>
    <dbReference type="NCBI Taxonomy" id="91928"/>
    <lineage>
        <taxon>Eukaryota</taxon>
        <taxon>Fungi</taxon>
        <taxon>Dikarya</taxon>
        <taxon>Ascomycota</taxon>
        <taxon>Pezizomycotina</taxon>
        <taxon>Eurotiomycetes</taxon>
        <taxon>Chaetothyriomycetidae</taxon>
        <taxon>Chaetothyriales</taxon>
        <taxon>Herpotrichiellaceae</taxon>
        <taxon>Exophiala</taxon>
    </lineage>
</organism>
<dbReference type="InterPro" id="IPR051059">
    <property type="entry name" value="VerF-like"/>
</dbReference>
<name>A0A0D2BNJ5_9EURO</name>
<dbReference type="PANTHER" id="PTHR40626:SF12">
    <property type="entry name" value="RFEC"/>
    <property type="match status" value="1"/>
</dbReference>
<evidence type="ECO:0000256" key="3">
    <source>
        <dbReference type="ARBA" id="ARBA00022737"/>
    </source>
</evidence>
<dbReference type="GO" id="GO:0000978">
    <property type="term" value="F:RNA polymerase II cis-regulatory region sequence-specific DNA binding"/>
    <property type="evidence" value="ECO:0007669"/>
    <property type="project" value="InterPro"/>
</dbReference>
<dbReference type="OrthoDB" id="5423818at2759"/>
<dbReference type="GeneID" id="27328136"/>
<dbReference type="AlphaFoldDB" id="A0A0D2BNJ5"/>
<sequence length="308" mass="35012">MGLFNEEEPPNYASLRQQDFDWHDWIYRESRRRLACQVFCLDMAGCVFRSRAPALSPLSFKVLLPSYESAWQAKSKSECWHQLRATSQPLTVSYAFSRLWGAAADNFVGLEVSGYGMFTLIEGLHGCIFNMTREEMLFATWEDNTAPSTNLFQTTAATMVKQLQSSLTAETIDAIADGFIGTYGGKTFTRLNSALNAWRQCWQSRVFRDLQNDGNNFLCDPLPFWHLAKLLLMLRLARVAGAEEPMLALLKVRHGPMWDRSFAQDGVLSWLRRLWPSRGEDTAFETSEYAGSETNCVESLLTVLLRPT</sequence>